<dbReference type="SMART" id="SM00382">
    <property type="entry name" value="AAA"/>
    <property type="match status" value="1"/>
</dbReference>
<dbReference type="Proteomes" id="UP000271031">
    <property type="component" value="Unassembled WGS sequence"/>
</dbReference>
<sequence>MNNTKKLTHDLYDLGYFKVNKLGELTYVSQEFCRAFSVKAEKLLGSSASLLCSIDPIKKVIQNGNPEYSIVLVIQEKTCIAHILPLEEEGAEKSALCQVILRADDISSESLLAFLHSKNYRKKIQPAYSNSYRFDQIIGSSRAMAKVLELAAKIAKSNSTILLTGESGTGKELFAQGIHDISQRRNGPFVPINCAAIPPELFESELFGYEGGAFSGARREGKAGKIELAQQGTLFLDEISELPFPMQGKLLRVLQEREVERVGGSGIKSVDIRVIAATNRDLKQLVKEGKFRQDLYYRIHIFELKLPPLRERKEDILPITYEFIRRFNDKLGLNVISIDPDLQEWLVQYQWPGNVRELQHSVERAMHVAEGSNLTSEAFHMFTDYSDAGELNDEKDIHRKSEYPGSESNENSVGKIQKEVHRAEAEAIRKALEKANGDKMLAAQILDIHIASLYRKLSKYNLK</sequence>
<keyword evidence="1" id="KW-0547">Nucleotide-binding</keyword>
<evidence type="ECO:0000256" key="4">
    <source>
        <dbReference type="ARBA" id="ARBA00023163"/>
    </source>
</evidence>
<dbReference type="GO" id="GO:0005524">
    <property type="term" value="F:ATP binding"/>
    <property type="evidence" value="ECO:0007669"/>
    <property type="project" value="UniProtKB-KW"/>
</dbReference>
<dbReference type="InterPro" id="IPR025662">
    <property type="entry name" value="Sigma_54_int_dom_ATP-bd_1"/>
</dbReference>
<dbReference type="PROSITE" id="PS00688">
    <property type="entry name" value="SIGMA54_INTERACT_3"/>
    <property type="match status" value="1"/>
</dbReference>
<dbReference type="SUPFAM" id="SSF52540">
    <property type="entry name" value="P-loop containing nucleoside triphosphate hydrolases"/>
    <property type="match status" value="1"/>
</dbReference>
<name>A0A3M8DJT0_9BACL</name>
<evidence type="ECO:0000259" key="5">
    <source>
        <dbReference type="PROSITE" id="PS50045"/>
    </source>
</evidence>
<feature type="domain" description="Sigma-54 factor interaction" evidence="5">
    <location>
        <begin position="137"/>
        <end position="367"/>
    </location>
</feature>
<dbReference type="InterPro" id="IPR002197">
    <property type="entry name" value="HTH_Fis"/>
</dbReference>
<dbReference type="InterPro" id="IPR009057">
    <property type="entry name" value="Homeodomain-like_sf"/>
</dbReference>
<dbReference type="InterPro" id="IPR058031">
    <property type="entry name" value="AAA_lid_NorR"/>
</dbReference>
<dbReference type="PROSITE" id="PS00675">
    <property type="entry name" value="SIGMA54_INTERACT_1"/>
    <property type="match status" value="1"/>
</dbReference>
<dbReference type="Gene3D" id="1.10.8.60">
    <property type="match status" value="1"/>
</dbReference>
<gene>
    <name evidence="6" type="ORF">EDM56_13785</name>
</gene>
<accession>A0A3M8DJT0</accession>
<dbReference type="PANTHER" id="PTHR32071:SF57">
    <property type="entry name" value="C4-DICARBOXYLATE TRANSPORT TRANSCRIPTIONAL REGULATORY PROTEIN DCTD"/>
    <property type="match status" value="1"/>
</dbReference>
<reference evidence="6 7" key="1">
    <citation type="submission" date="2018-10" db="EMBL/GenBank/DDBJ databases">
        <title>Phylogenomics of Brevibacillus.</title>
        <authorList>
            <person name="Dunlap C."/>
        </authorList>
    </citation>
    <scope>NUCLEOTIDE SEQUENCE [LARGE SCALE GENOMIC DNA]</scope>
    <source>
        <strain evidence="6 7">JCM 15716</strain>
    </source>
</reference>
<organism evidence="6 7">
    <name type="scientific">Brevibacillus fluminis</name>
    <dbReference type="NCBI Taxonomy" id="511487"/>
    <lineage>
        <taxon>Bacteria</taxon>
        <taxon>Bacillati</taxon>
        <taxon>Bacillota</taxon>
        <taxon>Bacilli</taxon>
        <taxon>Bacillales</taxon>
        <taxon>Paenibacillaceae</taxon>
        <taxon>Brevibacillus</taxon>
    </lineage>
</organism>
<dbReference type="Gene3D" id="1.10.10.60">
    <property type="entry name" value="Homeodomain-like"/>
    <property type="match status" value="1"/>
</dbReference>
<dbReference type="AlphaFoldDB" id="A0A3M8DJT0"/>
<keyword evidence="4" id="KW-0804">Transcription</keyword>
<dbReference type="FunFam" id="3.40.50.300:FF:000006">
    <property type="entry name" value="DNA-binding transcriptional regulator NtrC"/>
    <property type="match status" value="1"/>
</dbReference>
<dbReference type="PANTHER" id="PTHR32071">
    <property type="entry name" value="TRANSCRIPTIONAL REGULATORY PROTEIN"/>
    <property type="match status" value="1"/>
</dbReference>
<dbReference type="CDD" id="cd00009">
    <property type="entry name" value="AAA"/>
    <property type="match status" value="1"/>
</dbReference>
<keyword evidence="7" id="KW-1185">Reference proteome</keyword>
<dbReference type="InterPro" id="IPR025944">
    <property type="entry name" value="Sigma_54_int_dom_CS"/>
</dbReference>
<dbReference type="OrthoDB" id="9771372at2"/>
<keyword evidence="2" id="KW-0067">ATP-binding</keyword>
<dbReference type="GO" id="GO:0006355">
    <property type="term" value="P:regulation of DNA-templated transcription"/>
    <property type="evidence" value="ECO:0007669"/>
    <property type="project" value="InterPro"/>
</dbReference>
<evidence type="ECO:0000256" key="1">
    <source>
        <dbReference type="ARBA" id="ARBA00022741"/>
    </source>
</evidence>
<dbReference type="InterPro" id="IPR003593">
    <property type="entry name" value="AAA+_ATPase"/>
</dbReference>
<evidence type="ECO:0000313" key="6">
    <source>
        <dbReference type="EMBL" id="RNB87645.1"/>
    </source>
</evidence>
<dbReference type="RefSeq" id="WP_122918487.1">
    <property type="nucleotide sequence ID" value="NZ_RHHQ01000011.1"/>
</dbReference>
<evidence type="ECO:0000256" key="2">
    <source>
        <dbReference type="ARBA" id="ARBA00022840"/>
    </source>
</evidence>
<dbReference type="PROSITE" id="PS50045">
    <property type="entry name" value="SIGMA54_INTERACT_4"/>
    <property type="match status" value="1"/>
</dbReference>
<dbReference type="GO" id="GO:0043565">
    <property type="term" value="F:sequence-specific DNA binding"/>
    <property type="evidence" value="ECO:0007669"/>
    <property type="project" value="InterPro"/>
</dbReference>
<dbReference type="Pfam" id="PF25601">
    <property type="entry name" value="AAA_lid_14"/>
    <property type="match status" value="1"/>
</dbReference>
<dbReference type="Gene3D" id="3.30.450.20">
    <property type="entry name" value="PAS domain"/>
    <property type="match status" value="1"/>
</dbReference>
<proteinExistence type="predicted"/>
<dbReference type="EMBL" id="RHHQ01000011">
    <property type="protein sequence ID" value="RNB87645.1"/>
    <property type="molecule type" value="Genomic_DNA"/>
</dbReference>
<keyword evidence="3" id="KW-0805">Transcription regulation</keyword>
<dbReference type="InterPro" id="IPR027417">
    <property type="entry name" value="P-loop_NTPase"/>
</dbReference>
<comment type="caution">
    <text evidence="6">The sequence shown here is derived from an EMBL/GenBank/DDBJ whole genome shotgun (WGS) entry which is preliminary data.</text>
</comment>
<dbReference type="InterPro" id="IPR002078">
    <property type="entry name" value="Sigma_54_int"/>
</dbReference>
<protein>
    <submittedName>
        <fullName evidence="6">AAA family ATPase</fullName>
    </submittedName>
</protein>
<dbReference type="PRINTS" id="PR01590">
    <property type="entry name" value="HTHFIS"/>
</dbReference>
<evidence type="ECO:0000313" key="7">
    <source>
        <dbReference type="Proteomes" id="UP000271031"/>
    </source>
</evidence>
<evidence type="ECO:0000256" key="3">
    <source>
        <dbReference type="ARBA" id="ARBA00023015"/>
    </source>
</evidence>
<dbReference type="SUPFAM" id="SSF46689">
    <property type="entry name" value="Homeodomain-like"/>
    <property type="match status" value="1"/>
</dbReference>
<dbReference type="Pfam" id="PF02954">
    <property type="entry name" value="HTH_8"/>
    <property type="match status" value="1"/>
</dbReference>
<dbReference type="Gene3D" id="3.40.50.300">
    <property type="entry name" value="P-loop containing nucleotide triphosphate hydrolases"/>
    <property type="match status" value="1"/>
</dbReference>
<dbReference type="Pfam" id="PF00158">
    <property type="entry name" value="Sigma54_activat"/>
    <property type="match status" value="1"/>
</dbReference>